<organism evidence="1 2">
    <name type="scientific">Dictyocaulus viviparus</name>
    <name type="common">Bovine lungworm</name>
    <dbReference type="NCBI Taxonomy" id="29172"/>
    <lineage>
        <taxon>Eukaryota</taxon>
        <taxon>Metazoa</taxon>
        <taxon>Ecdysozoa</taxon>
        <taxon>Nematoda</taxon>
        <taxon>Chromadorea</taxon>
        <taxon>Rhabditida</taxon>
        <taxon>Rhabditina</taxon>
        <taxon>Rhabditomorpha</taxon>
        <taxon>Strongyloidea</taxon>
        <taxon>Metastrongylidae</taxon>
        <taxon>Dictyocaulus</taxon>
    </lineage>
</organism>
<reference evidence="2" key="2">
    <citation type="journal article" date="2016" name="Sci. Rep.">
        <title>Dictyocaulus viviparus genome, variome and transcriptome elucidate lungworm biology and support future intervention.</title>
        <authorList>
            <person name="McNulty S.N."/>
            <person name="Strube C."/>
            <person name="Rosa B.A."/>
            <person name="Martin J.C."/>
            <person name="Tyagi R."/>
            <person name="Choi Y.J."/>
            <person name="Wang Q."/>
            <person name="Hallsworth Pepin K."/>
            <person name="Zhang X."/>
            <person name="Ozersky P."/>
            <person name="Wilson R.K."/>
            <person name="Sternberg P.W."/>
            <person name="Gasser R.B."/>
            <person name="Mitreva M."/>
        </authorList>
    </citation>
    <scope>NUCLEOTIDE SEQUENCE [LARGE SCALE GENOMIC DNA]</scope>
    <source>
        <strain evidence="2">HannoverDv2000</strain>
    </source>
</reference>
<dbReference type="AlphaFoldDB" id="A0A0D8XRU1"/>
<evidence type="ECO:0000313" key="2">
    <source>
        <dbReference type="Proteomes" id="UP000053766"/>
    </source>
</evidence>
<dbReference type="Proteomes" id="UP000053766">
    <property type="component" value="Unassembled WGS sequence"/>
</dbReference>
<proteinExistence type="predicted"/>
<accession>A0A0D8XRU1</accession>
<keyword evidence="2" id="KW-1185">Reference proteome</keyword>
<dbReference type="EMBL" id="KN716349">
    <property type="protein sequence ID" value="KJH46517.1"/>
    <property type="molecule type" value="Genomic_DNA"/>
</dbReference>
<reference evidence="1 2" key="1">
    <citation type="submission" date="2013-11" db="EMBL/GenBank/DDBJ databases">
        <title>Draft genome of the bovine lungworm Dictyocaulus viviparus.</title>
        <authorList>
            <person name="Mitreva M."/>
        </authorList>
    </citation>
    <scope>NUCLEOTIDE SEQUENCE [LARGE SCALE GENOMIC DNA]</scope>
    <source>
        <strain evidence="1 2">HannoverDv2000</strain>
    </source>
</reference>
<name>A0A0D8XRU1_DICVI</name>
<evidence type="ECO:0000313" key="1">
    <source>
        <dbReference type="EMBL" id="KJH46517.1"/>
    </source>
</evidence>
<dbReference type="OrthoDB" id="5861537at2759"/>
<protein>
    <submittedName>
        <fullName evidence="1">Uncharacterized protein</fullName>
    </submittedName>
</protein>
<gene>
    <name evidence="1" type="ORF">DICVIV_07421</name>
</gene>
<sequence>MLHVVLISVPTSLFRNLSNSHPFEYYLHTSLDKLKHVSRKYSEGHLQHGSKMLLNIQPQPHRYNDYLHPKYSLPPVKLDIGDIKWEYEKLLKTPGKAVRTNLCSVPQELASTSCPEL</sequence>